<dbReference type="Pfam" id="PF00072">
    <property type="entry name" value="Response_reg"/>
    <property type="match status" value="1"/>
</dbReference>
<dbReference type="InterPro" id="IPR001789">
    <property type="entry name" value="Sig_transdc_resp-reg_receiver"/>
</dbReference>
<evidence type="ECO:0000313" key="7">
    <source>
        <dbReference type="Proteomes" id="UP000011728"/>
    </source>
</evidence>
<name>M1MHE0_9CLOT</name>
<dbReference type="Gene3D" id="3.40.50.2300">
    <property type="match status" value="1"/>
</dbReference>
<dbReference type="PANTHER" id="PTHR44591:SF3">
    <property type="entry name" value="RESPONSE REGULATORY DOMAIN-CONTAINING PROTEIN"/>
    <property type="match status" value="1"/>
</dbReference>
<accession>M1MHE0</accession>
<dbReference type="SMART" id="SM00448">
    <property type="entry name" value="REC"/>
    <property type="match status" value="1"/>
</dbReference>
<dbReference type="InterPro" id="IPR011006">
    <property type="entry name" value="CheY-like_superfamily"/>
</dbReference>
<sequence>MGCDIVYSIILVEDDIMQREILKKMILQMHEFIKIYEADSEKSALDIIENNDVDMFLIDISLKESSGLDLAMNIRKIPKYEFRQIIFLTTHMEYITQAFKQTHCYDYILKPYDKDEVQTMINKIILNETNKLNSKPKEVNVEDTKEVVVTLKSGVFLGIKIKDIIFIEVKGKNCEINTTNGMYVVNNTTLKKMMKLINCEYIIQSHRSYAINKKYISVIEKQDFKLSKVYFNNYEGTALLGYKFKDDVISEFKKGKVIIC</sequence>
<protein>
    <recommendedName>
        <fullName evidence="1">Stage 0 sporulation protein A homolog</fullName>
    </recommendedName>
</protein>
<feature type="modified residue" description="4-aspartylphosphate" evidence="4">
    <location>
        <position position="59"/>
    </location>
</feature>
<dbReference type="InterPro" id="IPR007492">
    <property type="entry name" value="LytTR_DNA-bd_dom"/>
</dbReference>
<evidence type="ECO:0000256" key="2">
    <source>
        <dbReference type="ARBA" id="ARBA00022553"/>
    </source>
</evidence>
<evidence type="ECO:0000313" key="6">
    <source>
        <dbReference type="EMBL" id="AGF54341.1"/>
    </source>
</evidence>
<dbReference type="HOGENOM" id="CLU_000445_14_1_9"/>
<dbReference type="InterPro" id="IPR050595">
    <property type="entry name" value="Bact_response_regulator"/>
</dbReference>
<dbReference type="GO" id="GO:0003677">
    <property type="term" value="F:DNA binding"/>
    <property type="evidence" value="ECO:0007669"/>
    <property type="project" value="InterPro"/>
</dbReference>
<dbReference type="KEGG" id="csr:Cspa_c05470"/>
<dbReference type="STRING" id="36745.CLSAP_05530"/>
<comment type="function">
    <text evidence="3">May play the central regulatory role in sporulation. It may be an element of the effector pathway responsible for the activation of sporulation genes in response to nutritional stress. Spo0A may act in concert with spo0H (a sigma factor) to control the expression of some genes that are critical to the sporulation process.</text>
</comment>
<dbReference type="Pfam" id="PF04397">
    <property type="entry name" value="LytTR"/>
    <property type="match status" value="1"/>
</dbReference>
<dbReference type="SUPFAM" id="SSF52172">
    <property type="entry name" value="CheY-like"/>
    <property type="match status" value="1"/>
</dbReference>
<proteinExistence type="predicted"/>
<dbReference type="GO" id="GO:0000160">
    <property type="term" value="P:phosphorelay signal transduction system"/>
    <property type="evidence" value="ECO:0007669"/>
    <property type="project" value="InterPro"/>
</dbReference>
<evidence type="ECO:0000256" key="4">
    <source>
        <dbReference type="PROSITE-ProRule" id="PRU00169"/>
    </source>
</evidence>
<organism evidence="6 7">
    <name type="scientific">Clostridium saccharoperbutylacetonicum N1-4(HMT)</name>
    <dbReference type="NCBI Taxonomy" id="931276"/>
    <lineage>
        <taxon>Bacteria</taxon>
        <taxon>Bacillati</taxon>
        <taxon>Bacillota</taxon>
        <taxon>Clostridia</taxon>
        <taxon>Eubacteriales</taxon>
        <taxon>Clostridiaceae</taxon>
        <taxon>Clostridium</taxon>
    </lineage>
</organism>
<dbReference type="PROSITE" id="PS50110">
    <property type="entry name" value="RESPONSE_REGULATORY"/>
    <property type="match status" value="1"/>
</dbReference>
<reference evidence="6 7" key="1">
    <citation type="submission" date="2013-02" db="EMBL/GenBank/DDBJ databases">
        <title>Genome sequence of Clostridium saccharoperbutylacetonicum N1-4(HMT).</title>
        <authorList>
            <person name="Poehlein A."/>
            <person name="Daniel R."/>
        </authorList>
    </citation>
    <scope>NUCLEOTIDE SEQUENCE [LARGE SCALE GENOMIC DNA]</scope>
    <source>
        <strain evidence="7">N1-4(HMT)</strain>
    </source>
</reference>
<keyword evidence="7" id="KW-1185">Reference proteome</keyword>
<keyword evidence="2 4" id="KW-0597">Phosphoprotein</keyword>
<evidence type="ECO:0000259" key="5">
    <source>
        <dbReference type="PROSITE" id="PS50110"/>
    </source>
</evidence>
<evidence type="ECO:0000256" key="3">
    <source>
        <dbReference type="ARBA" id="ARBA00024867"/>
    </source>
</evidence>
<gene>
    <name evidence="6" type="ORF">Cspa_c05470</name>
</gene>
<evidence type="ECO:0000256" key="1">
    <source>
        <dbReference type="ARBA" id="ARBA00018672"/>
    </source>
</evidence>
<dbReference type="AlphaFoldDB" id="M1MHE0"/>
<dbReference type="EMBL" id="CP004121">
    <property type="protein sequence ID" value="AGF54341.1"/>
    <property type="molecule type" value="Genomic_DNA"/>
</dbReference>
<dbReference type="OrthoDB" id="9809318at2"/>
<feature type="domain" description="Response regulatory" evidence="5">
    <location>
        <begin position="8"/>
        <end position="125"/>
    </location>
</feature>
<dbReference type="RefSeq" id="WP_015390667.1">
    <property type="nucleotide sequence ID" value="NC_020291.1"/>
</dbReference>
<dbReference type="PANTHER" id="PTHR44591">
    <property type="entry name" value="STRESS RESPONSE REGULATOR PROTEIN 1"/>
    <property type="match status" value="1"/>
</dbReference>
<dbReference type="SMART" id="SM00850">
    <property type="entry name" value="LytTR"/>
    <property type="match status" value="1"/>
</dbReference>
<dbReference type="PATRIC" id="fig|931276.5.peg.507"/>
<dbReference type="eggNOG" id="COG3279">
    <property type="taxonomic scope" value="Bacteria"/>
</dbReference>
<dbReference type="Proteomes" id="UP000011728">
    <property type="component" value="Chromosome"/>
</dbReference>
<dbReference type="Gene3D" id="2.40.50.1020">
    <property type="entry name" value="LytTr DNA-binding domain"/>
    <property type="match status" value="1"/>
</dbReference>